<proteinExistence type="predicted"/>
<dbReference type="Proteomes" id="UP000234667">
    <property type="component" value="Unassembled WGS sequence"/>
</dbReference>
<protein>
    <recommendedName>
        <fullName evidence="1">Polysaccharide pyruvyl transferase domain-containing protein</fullName>
    </recommendedName>
</protein>
<reference evidence="2 3" key="2">
    <citation type="submission" date="2018-01" db="EMBL/GenBank/DDBJ databases">
        <title>Genomic study of Klebsiella pneumoniae.</title>
        <authorList>
            <person name="Yang Y."/>
            <person name="Bicalho R."/>
        </authorList>
    </citation>
    <scope>NUCLEOTIDE SEQUENCE [LARGE SCALE GENOMIC DNA]</scope>
    <source>
        <strain evidence="2 3">A10</strain>
    </source>
</reference>
<sequence>MYLLSRSQSFYGTSLHGVITAMSFGIPHFCLNEKIDKITSFVKTWSVDPFITPIEVTDIKDMVIQMEKFDNTDLLSAVSRSQAIISASLNKISNML</sequence>
<reference evidence="2 3" key="1">
    <citation type="submission" date="2017-11" db="EMBL/GenBank/DDBJ databases">
        <authorList>
            <person name="Han C.G."/>
        </authorList>
    </citation>
    <scope>NUCLEOTIDE SEQUENCE [LARGE SCALE GENOMIC DNA]</scope>
    <source>
        <strain evidence="2 3">A10</strain>
    </source>
</reference>
<feature type="domain" description="Polysaccharide pyruvyl transferase" evidence="1">
    <location>
        <begin position="1"/>
        <end position="32"/>
    </location>
</feature>
<dbReference type="EMBL" id="PIDR01002256">
    <property type="protein sequence ID" value="PLO52898.1"/>
    <property type="molecule type" value="Genomic_DNA"/>
</dbReference>
<gene>
    <name evidence="2" type="ORF">CWN49_36975</name>
</gene>
<evidence type="ECO:0000313" key="2">
    <source>
        <dbReference type="EMBL" id="PLO52898.1"/>
    </source>
</evidence>
<accession>A0A2J5NGD3</accession>
<organism evidence="2 3">
    <name type="scientific">Klebsiella michiganensis</name>
    <dbReference type="NCBI Taxonomy" id="1134687"/>
    <lineage>
        <taxon>Bacteria</taxon>
        <taxon>Pseudomonadati</taxon>
        <taxon>Pseudomonadota</taxon>
        <taxon>Gammaproteobacteria</taxon>
        <taxon>Enterobacterales</taxon>
        <taxon>Enterobacteriaceae</taxon>
        <taxon>Klebsiella/Raoultella group</taxon>
        <taxon>Klebsiella</taxon>
    </lineage>
</organism>
<evidence type="ECO:0000313" key="3">
    <source>
        <dbReference type="Proteomes" id="UP000234667"/>
    </source>
</evidence>
<dbReference type="Pfam" id="PF04230">
    <property type="entry name" value="PS_pyruv_trans"/>
    <property type="match status" value="1"/>
</dbReference>
<dbReference type="InterPro" id="IPR007345">
    <property type="entry name" value="Polysacch_pyruvyl_Trfase"/>
</dbReference>
<evidence type="ECO:0000259" key="1">
    <source>
        <dbReference type="Pfam" id="PF04230"/>
    </source>
</evidence>
<dbReference type="AlphaFoldDB" id="A0A2J5NGD3"/>
<comment type="caution">
    <text evidence="2">The sequence shown here is derived from an EMBL/GenBank/DDBJ whole genome shotgun (WGS) entry which is preliminary data.</text>
</comment>
<name>A0A2J5NGD3_9ENTR</name>